<evidence type="ECO:0000313" key="1">
    <source>
        <dbReference type="EMBL" id="MBR8827252.1"/>
    </source>
</evidence>
<gene>
    <name evidence="1" type="ORF">DSM107014_04995</name>
</gene>
<dbReference type="PANTHER" id="PTHR33558">
    <property type="entry name" value="GLUTAREDOXIN-LIKE PROTEIN C5ORF63 HOMOLOG"/>
    <property type="match status" value="1"/>
</dbReference>
<comment type="caution">
    <text evidence="1">The sequence shown here is derived from an EMBL/GenBank/DDBJ whole genome shotgun (WGS) entry which is preliminary data.</text>
</comment>
<dbReference type="Gene3D" id="3.40.30.10">
    <property type="entry name" value="Glutaredoxin"/>
    <property type="match status" value="1"/>
</dbReference>
<organism evidence="1 2">
    <name type="scientific">Gomphosphaeria aponina SAG 52.96 = DSM 107014</name>
    <dbReference type="NCBI Taxonomy" id="1521640"/>
    <lineage>
        <taxon>Bacteria</taxon>
        <taxon>Bacillati</taxon>
        <taxon>Cyanobacteriota</taxon>
        <taxon>Cyanophyceae</taxon>
        <taxon>Oscillatoriophycideae</taxon>
        <taxon>Chroococcales</taxon>
        <taxon>Gomphosphaeriaceae</taxon>
        <taxon>Gomphosphaeria</taxon>
    </lineage>
</organism>
<dbReference type="InterPro" id="IPR036249">
    <property type="entry name" value="Thioredoxin-like_sf"/>
</dbReference>
<dbReference type="Pfam" id="PF05768">
    <property type="entry name" value="Glrx-like"/>
    <property type="match status" value="1"/>
</dbReference>
<dbReference type="EMBL" id="JADQBC010000024">
    <property type="protein sequence ID" value="MBR8827252.1"/>
    <property type="molecule type" value="Genomic_DNA"/>
</dbReference>
<dbReference type="Proteomes" id="UP000767446">
    <property type="component" value="Unassembled WGS sequence"/>
</dbReference>
<proteinExistence type="predicted"/>
<reference evidence="1" key="1">
    <citation type="submission" date="2021-02" db="EMBL/GenBank/DDBJ databases">
        <title>Metagenome analyses of Stigonema ocellatum DSM 106950, Chlorogloea purpurea SAG 13.99 and Gomphosphaeria aponina DSM 107014.</title>
        <authorList>
            <person name="Marter P."/>
            <person name="Huang S."/>
        </authorList>
    </citation>
    <scope>NUCLEOTIDE SEQUENCE</scope>
    <source>
        <strain evidence="1">JP213</strain>
    </source>
</reference>
<accession>A0A941GSH5</accession>
<name>A0A941GSH5_9CHRO</name>
<dbReference type="AlphaFoldDB" id="A0A941GSH5"/>
<protein>
    <submittedName>
        <fullName evidence="1">Glutaredoxin family protein</fullName>
    </submittedName>
</protein>
<evidence type="ECO:0000313" key="2">
    <source>
        <dbReference type="Proteomes" id="UP000767446"/>
    </source>
</evidence>
<dbReference type="InterPro" id="IPR008554">
    <property type="entry name" value="Glutaredoxin-like"/>
</dbReference>
<dbReference type="SUPFAM" id="SSF52833">
    <property type="entry name" value="Thioredoxin-like"/>
    <property type="match status" value="1"/>
</dbReference>
<sequence length="85" mass="9888">MQLILYSKPGCHLCEGLMEKLHQIQNISLTIEERDITTREDWFAAYEYEIPVLLQKLPTGEEKPIPRPSPRASVKQLEQILNNLK</sequence>
<dbReference type="PANTHER" id="PTHR33558:SF1">
    <property type="entry name" value="GLUTAREDOXIN-LIKE PROTEIN C5ORF63 HOMOLOG"/>
    <property type="match status" value="1"/>
</dbReference>
<dbReference type="InterPro" id="IPR052565">
    <property type="entry name" value="Glutaredoxin-like_YDR286C"/>
</dbReference>